<organism evidence="1 2">
    <name type="scientific">Nicotiana tabacum</name>
    <name type="common">Common tobacco</name>
    <dbReference type="NCBI Taxonomy" id="4097"/>
    <lineage>
        <taxon>Eukaryota</taxon>
        <taxon>Viridiplantae</taxon>
        <taxon>Streptophyta</taxon>
        <taxon>Embryophyta</taxon>
        <taxon>Tracheophyta</taxon>
        <taxon>Spermatophyta</taxon>
        <taxon>Magnoliopsida</taxon>
        <taxon>eudicotyledons</taxon>
        <taxon>Gunneridae</taxon>
        <taxon>Pentapetalae</taxon>
        <taxon>asterids</taxon>
        <taxon>lamiids</taxon>
        <taxon>Solanales</taxon>
        <taxon>Solanaceae</taxon>
        <taxon>Nicotianoideae</taxon>
        <taxon>Nicotianeae</taxon>
        <taxon>Nicotiana</taxon>
    </lineage>
</organism>
<keyword evidence="1" id="KW-1185">Reference proteome</keyword>
<accession>A0AC58UTM3</accession>
<proteinExistence type="predicted"/>
<evidence type="ECO:0000313" key="2">
    <source>
        <dbReference type="RefSeq" id="XP_075112850.1"/>
    </source>
</evidence>
<protein>
    <submittedName>
        <fullName evidence="2">Uncharacterized protein LOC142182498</fullName>
    </submittedName>
</protein>
<dbReference type="Proteomes" id="UP000790787">
    <property type="component" value="Chromosome 7"/>
</dbReference>
<reference evidence="1" key="1">
    <citation type="journal article" date="2014" name="Nat. Commun.">
        <title>The tobacco genome sequence and its comparison with those of tomato and potato.</title>
        <authorList>
            <person name="Sierro N."/>
            <person name="Battey J.N."/>
            <person name="Ouadi S."/>
            <person name="Bakaher N."/>
            <person name="Bovet L."/>
            <person name="Willig A."/>
            <person name="Goepfert S."/>
            <person name="Peitsch M.C."/>
            <person name="Ivanov N.V."/>
        </authorList>
    </citation>
    <scope>NUCLEOTIDE SEQUENCE [LARGE SCALE GENOMIC DNA]</scope>
</reference>
<reference evidence="2" key="2">
    <citation type="submission" date="2025-08" db="UniProtKB">
        <authorList>
            <consortium name="RefSeq"/>
        </authorList>
    </citation>
    <scope>IDENTIFICATION</scope>
    <source>
        <tissue evidence="2">Leaf</tissue>
    </source>
</reference>
<name>A0AC58UTM3_TOBAC</name>
<gene>
    <name evidence="2" type="primary">LOC142182498</name>
</gene>
<evidence type="ECO:0000313" key="1">
    <source>
        <dbReference type="Proteomes" id="UP000790787"/>
    </source>
</evidence>
<sequence length="204" mass="23705">MKFNFNLILVNQKMIMNLRIIEHFLLMLFLCLSYDEVRGITLPNQEDLELEKRLKLLNKPAIKIIKTKYGDIYDCVDFYKQPAFDHPLLKNRNYYPQMKPSSYMKESDSTISTSKMFPRTGLPDGGCPVGTVPVRRTTKEDLIRHKLLPPPEDVMVNSSLTHKENSIDSKKRRYKPSQGYKIQGSRRLSCDYLLLSSSVPELSR</sequence>
<dbReference type="RefSeq" id="XP_075112850.1">
    <property type="nucleotide sequence ID" value="XM_075256749.1"/>
</dbReference>